<dbReference type="AlphaFoldDB" id="A0A8I0ZWD0"/>
<dbReference type="EMBL" id="JAECSB010000046">
    <property type="protein sequence ID" value="MBH5143863.1"/>
    <property type="molecule type" value="Genomic_DNA"/>
</dbReference>
<comment type="caution">
    <text evidence="1">The sequence shown here is derived from an EMBL/GenBank/DDBJ whole genome shotgun (WGS) entry which is preliminary data.</text>
</comment>
<proteinExistence type="predicted"/>
<reference evidence="1 2" key="1">
    <citation type="submission" date="2020-12" db="EMBL/GenBank/DDBJ databases">
        <title>Draft genome sequence of furan degrading bacterial strain FUR100.</title>
        <authorList>
            <person name="Woiski C."/>
        </authorList>
    </citation>
    <scope>NUCLEOTIDE SEQUENCE [LARGE SCALE GENOMIC DNA]</scope>
    <source>
        <strain evidence="1 2">FUR100</strain>
    </source>
</reference>
<dbReference type="RefSeq" id="WP_197941184.1">
    <property type="nucleotide sequence ID" value="NZ_JAECSB010000046.1"/>
</dbReference>
<keyword evidence="2" id="KW-1185">Reference proteome</keyword>
<evidence type="ECO:0000313" key="2">
    <source>
        <dbReference type="Proteomes" id="UP000627573"/>
    </source>
</evidence>
<dbReference type="Proteomes" id="UP000627573">
    <property type="component" value="Unassembled WGS sequence"/>
</dbReference>
<evidence type="ECO:0000313" key="1">
    <source>
        <dbReference type="EMBL" id="MBH5143863.1"/>
    </source>
</evidence>
<protein>
    <submittedName>
        <fullName evidence="1">Uncharacterized protein</fullName>
    </submittedName>
</protein>
<sequence>MPDSDAQPTDPITVGSRVTVIRTSGSRSRDTEPQVGIVVEDFADTVIDDTDLGRDWAPAKRWAIALHDGRLVFAAEGGLELA</sequence>
<accession>A0A8I0ZWD0</accession>
<gene>
    <name evidence="1" type="ORF">I3517_14715</name>
</gene>
<name>A0A8I0ZWD0_RHOER</name>
<organism evidence="1 2">
    <name type="scientific">Rhodococcus erythropolis</name>
    <name type="common">Arthrobacter picolinophilus</name>
    <dbReference type="NCBI Taxonomy" id="1833"/>
    <lineage>
        <taxon>Bacteria</taxon>
        <taxon>Bacillati</taxon>
        <taxon>Actinomycetota</taxon>
        <taxon>Actinomycetes</taxon>
        <taxon>Mycobacteriales</taxon>
        <taxon>Nocardiaceae</taxon>
        <taxon>Rhodococcus</taxon>
        <taxon>Rhodococcus erythropolis group</taxon>
    </lineage>
</organism>